<evidence type="ECO:0000256" key="2">
    <source>
        <dbReference type="SAM" id="SignalP"/>
    </source>
</evidence>
<name>A0AAD3T258_NEPGR</name>
<dbReference type="InterPro" id="IPR008972">
    <property type="entry name" value="Cupredoxin"/>
</dbReference>
<accession>A0AAD3T258</accession>
<dbReference type="AlphaFoldDB" id="A0AAD3T258"/>
<dbReference type="PANTHER" id="PTHR34662:SF3">
    <property type="entry name" value="OS04G0422700 PROTEIN"/>
    <property type="match status" value="1"/>
</dbReference>
<comment type="caution">
    <text evidence="3">The sequence shown here is derived from an EMBL/GenBank/DDBJ whole genome shotgun (WGS) entry which is preliminary data.</text>
</comment>
<dbReference type="SUPFAM" id="SSF49503">
    <property type="entry name" value="Cupredoxins"/>
    <property type="match status" value="1"/>
</dbReference>
<dbReference type="PANTHER" id="PTHR34662">
    <property type="entry name" value="OS04G0422700 PROTEIN"/>
    <property type="match status" value="1"/>
</dbReference>
<feature type="compositionally biased region" description="Low complexity" evidence="1">
    <location>
        <begin position="164"/>
        <end position="181"/>
    </location>
</feature>
<reference evidence="3" key="1">
    <citation type="submission" date="2023-05" db="EMBL/GenBank/DDBJ databases">
        <title>Nepenthes gracilis genome sequencing.</title>
        <authorList>
            <person name="Fukushima K."/>
        </authorList>
    </citation>
    <scope>NUCLEOTIDE SEQUENCE</scope>
    <source>
        <strain evidence="3">SING2019-196</strain>
    </source>
</reference>
<protein>
    <recommendedName>
        <fullName evidence="5">Phytocyanin domain-containing protein</fullName>
    </recommendedName>
</protein>
<dbReference type="PROSITE" id="PS51257">
    <property type="entry name" value="PROKAR_LIPOPROTEIN"/>
    <property type="match status" value="1"/>
</dbReference>
<evidence type="ECO:0000313" key="4">
    <source>
        <dbReference type="Proteomes" id="UP001279734"/>
    </source>
</evidence>
<proteinExistence type="predicted"/>
<gene>
    <name evidence="3" type="ORF">Nepgr_024106</name>
</gene>
<keyword evidence="2" id="KW-0732">Signal</keyword>
<dbReference type="Proteomes" id="UP001279734">
    <property type="component" value="Unassembled WGS sequence"/>
</dbReference>
<feature type="chain" id="PRO_5042054195" description="Phytocyanin domain-containing protein" evidence="2">
    <location>
        <begin position="26"/>
        <end position="242"/>
    </location>
</feature>
<evidence type="ECO:0000256" key="1">
    <source>
        <dbReference type="SAM" id="MobiDB-lite"/>
    </source>
</evidence>
<sequence length="242" mass="25484">MMRMPISSSLLAFLSCAIAVRCASATVVVDGVTGRRDAAANIGDSIVFRHRYHYDLYIFRSRAAFDLCNFGQASLLTSPNSTAYTWHPSRPGFFYFSFYNGTSKPCHEGQKIAIKVTPHPSPAQNSAETPIPAPVVAAPPPIAGGAVSSSPAYPWPFQPRDRSSPSLSHGSTASSPASSPSKDIGGSSIPFISSNPAVPLPSDEVDSATIMPLPTTASHATSQGVQLMGFLAVLILCIELSS</sequence>
<feature type="region of interest" description="Disordered" evidence="1">
    <location>
        <begin position="154"/>
        <end position="188"/>
    </location>
</feature>
<evidence type="ECO:0008006" key="5">
    <source>
        <dbReference type="Google" id="ProtNLM"/>
    </source>
</evidence>
<dbReference type="EMBL" id="BSYO01000024">
    <property type="protein sequence ID" value="GMH22263.1"/>
    <property type="molecule type" value="Genomic_DNA"/>
</dbReference>
<feature type="signal peptide" evidence="2">
    <location>
        <begin position="1"/>
        <end position="25"/>
    </location>
</feature>
<dbReference type="Gene3D" id="2.60.40.420">
    <property type="entry name" value="Cupredoxins - blue copper proteins"/>
    <property type="match status" value="1"/>
</dbReference>
<keyword evidence="4" id="KW-1185">Reference proteome</keyword>
<organism evidence="3 4">
    <name type="scientific">Nepenthes gracilis</name>
    <name type="common">Slender pitcher plant</name>
    <dbReference type="NCBI Taxonomy" id="150966"/>
    <lineage>
        <taxon>Eukaryota</taxon>
        <taxon>Viridiplantae</taxon>
        <taxon>Streptophyta</taxon>
        <taxon>Embryophyta</taxon>
        <taxon>Tracheophyta</taxon>
        <taxon>Spermatophyta</taxon>
        <taxon>Magnoliopsida</taxon>
        <taxon>eudicotyledons</taxon>
        <taxon>Gunneridae</taxon>
        <taxon>Pentapetalae</taxon>
        <taxon>Caryophyllales</taxon>
        <taxon>Nepenthaceae</taxon>
        <taxon>Nepenthes</taxon>
    </lineage>
</organism>
<evidence type="ECO:0000313" key="3">
    <source>
        <dbReference type="EMBL" id="GMH22263.1"/>
    </source>
</evidence>